<feature type="compositionally biased region" description="Polar residues" evidence="1">
    <location>
        <begin position="70"/>
        <end position="90"/>
    </location>
</feature>
<proteinExistence type="predicted"/>
<evidence type="ECO:0000313" key="4">
    <source>
        <dbReference type="Proteomes" id="UP001479436"/>
    </source>
</evidence>
<keyword evidence="4" id="KW-1185">Reference proteome</keyword>
<feature type="region of interest" description="Disordered" evidence="1">
    <location>
        <begin position="64"/>
        <end position="164"/>
    </location>
</feature>
<dbReference type="Proteomes" id="UP001479436">
    <property type="component" value="Unassembled WGS sequence"/>
</dbReference>
<gene>
    <name evidence="3" type="ORF">K7432_014028</name>
</gene>
<accession>A0ABR2WI92</accession>
<reference evidence="3 4" key="1">
    <citation type="submission" date="2023-04" db="EMBL/GenBank/DDBJ databases">
        <title>Genome of Basidiobolus ranarum AG-B5.</title>
        <authorList>
            <person name="Stajich J.E."/>
            <person name="Carter-House D."/>
            <person name="Gryganskyi A."/>
        </authorList>
    </citation>
    <scope>NUCLEOTIDE SEQUENCE [LARGE SCALE GENOMIC DNA]</scope>
    <source>
        <strain evidence="3 4">AG-B5</strain>
    </source>
</reference>
<comment type="caution">
    <text evidence="3">The sequence shown here is derived from an EMBL/GenBank/DDBJ whole genome shotgun (WGS) entry which is preliminary data.</text>
</comment>
<feature type="compositionally biased region" description="Acidic residues" evidence="1">
    <location>
        <begin position="96"/>
        <end position="121"/>
    </location>
</feature>
<sequence length="200" mass="21928">MYLKVAIISAFLLASANAAHIKLSMPSDHEFLTSELTYPAGEGFMIREGHEFFTPSKYTKHGKKVGKQWSEMTPETSDQETNLPVTSDSSVAPDAESAEDNDVDYSVDDEGNTDLDTSPEETELRGGRGGRGRGGRGRGRGGRGRGRGRFGRGRGRFGRGRGRFGRGRFGRFGRGRFGRFGRGRFGRFGRYGGYGYDCGC</sequence>
<feature type="chain" id="PRO_5047522303" evidence="2">
    <location>
        <begin position="19"/>
        <end position="200"/>
    </location>
</feature>
<keyword evidence="2" id="KW-0732">Signal</keyword>
<protein>
    <submittedName>
        <fullName evidence="3">Uncharacterized protein</fullName>
    </submittedName>
</protein>
<feature type="compositionally biased region" description="Basic residues" evidence="1">
    <location>
        <begin position="128"/>
        <end position="164"/>
    </location>
</feature>
<evidence type="ECO:0000313" key="3">
    <source>
        <dbReference type="EMBL" id="KAK9761222.1"/>
    </source>
</evidence>
<dbReference type="EMBL" id="JASJQH010001492">
    <property type="protein sequence ID" value="KAK9761222.1"/>
    <property type="molecule type" value="Genomic_DNA"/>
</dbReference>
<feature type="signal peptide" evidence="2">
    <location>
        <begin position="1"/>
        <end position="18"/>
    </location>
</feature>
<evidence type="ECO:0000256" key="1">
    <source>
        <dbReference type="SAM" id="MobiDB-lite"/>
    </source>
</evidence>
<name>A0ABR2WI92_9FUNG</name>
<evidence type="ECO:0000256" key="2">
    <source>
        <dbReference type="SAM" id="SignalP"/>
    </source>
</evidence>
<organism evidence="3 4">
    <name type="scientific">Basidiobolus ranarum</name>
    <dbReference type="NCBI Taxonomy" id="34480"/>
    <lineage>
        <taxon>Eukaryota</taxon>
        <taxon>Fungi</taxon>
        <taxon>Fungi incertae sedis</taxon>
        <taxon>Zoopagomycota</taxon>
        <taxon>Entomophthoromycotina</taxon>
        <taxon>Basidiobolomycetes</taxon>
        <taxon>Basidiobolales</taxon>
        <taxon>Basidiobolaceae</taxon>
        <taxon>Basidiobolus</taxon>
    </lineage>
</organism>